<protein>
    <recommendedName>
        <fullName evidence="1">Major sperm protein</fullName>
    </recommendedName>
</protein>
<keyword evidence="1" id="KW-0963">Cytoplasm</keyword>
<dbReference type="Gene3D" id="2.60.40.10">
    <property type="entry name" value="Immunoglobulins"/>
    <property type="match status" value="1"/>
</dbReference>
<organism evidence="5 8">
    <name type="scientific">Trichinella pseudospiralis</name>
    <name type="common">Parasitic roundworm</name>
    <dbReference type="NCBI Taxonomy" id="6337"/>
    <lineage>
        <taxon>Eukaryota</taxon>
        <taxon>Metazoa</taxon>
        <taxon>Ecdysozoa</taxon>
        <taxon>Nematoda</taxon>
        <taxon>Enoplea</taxon>
        <taxon>Dorylaimia</taxon>
        <taxon>Trichinellida</taxon>
        <taxon>Trichinellidae</taxon>
        <taxon>Trichinella</taxon>
    </lineage>
</organism>
<evidence type="ECO:0000259" key="3">
    <source>
        <dbReference type="PROSITE" id="PS50202"/>
    </source>
</evidence>
<dbReference type="InterPro" id="IPR013783">
    <property type="entry name" value="Ig-like_fold"/>
</dbReference>
<dbReference type="AlphaFoldDB" id="A0A0V1DWW7"/>
<evidence type="ECO:0000256" key="2">
    <source>
        <dbReference type="SAM" id="MobiDB-lite"/>
    </source>
</evidence>
<dbReference type="InterPro" id="IPR000535">
    <property type="entry name" value="MSP_dom"/>
</dbReference>
<dbReference type="PROSITE" id="PS50202">
    <property type="entry name" value="MSP"/>
    <property type="match status" value="1"/>
</dbReference>
<feature type="domain" description="MSP" evidence="3">
    <location>
        <begin position="11"/>
        <end position="123"/>
    </location>
</feature>
<accession>A0A0V1DWW7</accession>
<feature type="compositionally biased region" description="Polar residues" evidence="2">
    <location>
        <begin position="140"/>
        <end position="150"/>
    </location>
</feature>
<dbReference type="Proteomes" id="UP000054826">
    <property type="component" value="Unassembled WGS sequence"/>
</dbReference>
<sequence length="231" mass="26128">MSISSINVCLTKIRGPTKFIRMTPSYETDKVEEVRIFNSSESNVAFKVDCSRHRLLVTMPQYGIIQPKSAFHLKIRLLKLRASNFDCKNDYVSIHMIVAPKEKTWKKPADLWASDSVLTQPMITYVIEVGYNKEIEGKWNESSNNNSQRLESGETTEEAVKKDTESETFQSTTSTTYYSALSGSESGSSIYYTARSGDSSDSSEDTASVEENGKQDEREKNAKEQCCKKYK</sequence>
<dbReference type="EMBL" id="JYDU01000043">
    <property type="protein sequence ID" value="KRX96458.1"/>
    <property type="molecule type" value="Genomic_DNA"/>
</dbReference>
<evidence type="ECO:0000313" key="4">
    <source>
        <dbReference type="EMBL" id="KRX96458.1"/>
    </source>
</evidence>
<evidence type="ECO:0000313" key="7">
    <source>
        <dbReference type="EMBL" id="KRZ38583.1"/>
    </source>
</evidence>
<evidence type="ECO:0000256" key="1">
    <source>
        <dbReference type="RuleBase" id="RU003425"/>
    </source>
</evidence>
<dbReference type="Proteomes" id="UP000054805">
    <property type="component" value="Unassembled WGS sequence"/>
</dbReference>
<proteinExistence type="predicted"/>
<feature type="compositionally biased region" description="Basic and acidic residues" evidence="2">
    <location>
        <begin position="211"/>
        <end position="231"/>
    </location>
</feature>
<keyword evidence="1" id="KW-0206">Cytoskeleton</keyword>
<dbReference type="InterPro" id="IPR008962">
    <property type="entry name" value="PapD-like_sf"/>
</dbReference>
<evidence type="ECO:0000313" key="9">
    <source>
        <dbReference type="Proteomes" id="UP000054805"/>
    </source>
</evidence>
<comment type="function">
    <text evidence="1">Central component in molecular interactions underlying sperm crawling. Forms an extensive filament system that extends from sperm villipoda, along the leading edge of the pseudopod.</text>
</comment>
<reference evidence="8 9" key="1">
    <citation type="submission" date="2015-01" db="EMBL/GenBank/DDBJ databases">
        <title>Evolution of Trichinella species and genotypes.</title>
        <authorList>
            <person name="Korhonen P.K."/>
            <person name="Edoardo P."/>
            <person name="Giuseppe L.R."/>
            <person name="Gasser R.B."/>
        </authorList>
    </citation>
    <scope>NUCLEOTIDE SEQUENCE [LARGE SCALE GENOMIC DNA]</scope>
    <source>
        <strain evidence="5">ISS13</strain>
        <strain evidence="4">ISS141</strain>
        <strain evidence="7">ISS176</strain>
        <strain evidence="6">ISS588</strain>
    </source>
</reference>
<keyword evidence="9" id="KW-1185">Reference proteome</keyword>
<evidence type="ECO:0000313" key="8">
    <source>
        <dbReference type="Proteomes" id="UP000054632"/>
    </source>
</evidence>
<dbReference type="STRING" id="6337.A0A0V1DWW7"/>
<feature type="region of interest" description="Disordered" evidence="2">
    <location>
        <begin position="138"/>
        <end position="231"/>
    </location>
</feature>
<evidence type="ECO:0000313" key="5">
    <source>
        <dbReference type="EMBL" id="KRY65411.1"/>
    </source>
</evidence>
<dbReference type="EMBL" id="JYDS01000300">
    <property type="protein sequence ID" value="KRZ16555.1"/>
    <property type="molecule type" value="Genomic_DNA"/>
</dbReference>
<dbReference type="Proteomes" id="UP000054815">
    <property type="component" value="Unassembled WGS sequence"/>
</dbReference>
<dbReference type="SUPFAM" id="SSF49354">
    <property type="entry name" value="PapD-like"/>
    <property type="match status" value="1"/>
</dbReference>
<dbReference type="EMBL" id="JYDV01000044">
    <property type="protein sequence ID" value="KRZ38583.1"/>
    <property type="molecule type" value="Genomic_DNA"/>
</dbReference>
<dbReference type="Pfam" id="PF00635">
    <property type="entry name" value="Motile_Sperm"/>
    <property type="match status" value="1"/>
</dbReference>
<dbReference type="EMBL" id="JYDR01000212">
    <property type="protein sequence ID" value="KRY65411.1"/>
    <property type="molecule type" value="Genomic_DNA"/>
</dbReference>
<dbReference type="Proteomes" id="UP000054632">
    <property type="component" value="Unassembled WGS sequence"/>
</dbReference>
<comment type="caution">
    <text evidence="5">The sequence shown here is derived from an EMBL/GenBank/DDBJ whole genome shotgun (WGS) entry which is preliminary data.</text>
</comment>
<name>A0A0V1DWW7_TRIPS</name>
<gene>
    <name evidence="5" type="ORF">T4A_11061</name>
    <name evidence="6" type="ORF">T4B_10141</name>
    <name evidence="7" type="ORF">T4C_4302</name>
    <name evidence="4" type="ORF">T4E_2938</name>
</gene>
<feature type="compositionally biased region" description="Low complexity" evidence="2">
    <location>
        <begin position="167"/>
        <end position="192"/>
    </location>
</feature>
<evidence type="ECO:0000313" key="6">
    <source>
        <dbReference type="EMBL" id="KRZ16555.1"/>
    </source>
</evidence>